<evidence type="ECO:0000256" key="5">
    <source>
        <dbReference type="ARBA" id="ARBA00017394"/>
    </source>
</evidence>
<feature type="domain" description="Riboflavin kinase" evidence="15">
    <location>
        <begin position="512"/>
        <end position="625"/>
    </location>
</feature>
<comment type="catalytic activity">
    <reaction evidence="13">
        <text>riboflavin + ATP = FMN + ADP + H(+)</text>
        <dbReference type="Rhea" id="RHEA:14357"/>
        <dbReference type="ChEBI" id="CHEBI:15378"/>
        <dbReference type="ChEBI" id="CHEBI:30616"/>
        <dbReference type="ChEBI" id="CHEBI:57986"/>
        <dbReference type="ChEBI" id="CHEBI:58210"/>
        <dbReference type="ChEBI" id="CHEBI:456216"/>
        <dbReference type="EC" id="2.7.1.26"/>
    </reaction>
</comment>
<dbReference type="PANTHER" id="PTHR22749">
    <property type="entry name" value="RIBOFLAVIN KINASE/FMN ADENYLYLTRANSFERASE"/>
    <property type="match status" value="1"/>
</dbReference>
<organism evidence="17">
    <name type="scientific">Chaetomium thermophilum (strain DSM 1495 / CBS 144.50 / IMI 039719)</name>
    <name type="common">Thermochaetoides thermophila</name>
    <dbReference type="NCBI Taxonomy" id="759272"/>
    <lineage>
        <taxon>Eukaryota</taxon>
        <taxon>Fungi</taxon>
        <taxon>Dikarya</taxon>
        <taxon>Ascomycota</taxon>
        <taxon>Pezizomycotina</taxon>
        <taxon>Sordariomycetes</taxon>
        <taxon>Sordariomycetidae</taxon>
        <taxon>Sordariales</taxon>
        <taxon>Chaetomiaceae</taxon>
        <taxon>Thermochaetoides</taxon>
    </lineage>
</organism>
<reference evidence="16 17" key="1">
    <citation type="journal article" date="2011" name="Cell">
        <title>Insight into structure and assembly of the nuclear pore complex by utilizing the genome of a eukaryotic thermophile.</title>
        <authorList>
            <person name="Amlacher S."/>
            <person name="Sarges P."/>
            <person name="Flemming D."/>
            <person name="van Noort V."/>
            <person name="Kunze R."/>
            <person name="Devos D.P."/>
            <person name="Arumugam M."/>
            <person name="Bork P."/>
            <person name="Hurt E."/>
        </authorList>
    </citation>
    <scope>NUCLEOTIDE SEQUENCE [LARGE SCALE GENOMIC DNA]</scope>
    <source>
        <strain evidence="17">DSM 1495 / CBS 144.50 / IMI 039719</strain>
    </source>
</reference>
<keyword evidence="6" id="KW-0285">Flavoprotein</keyword>
<evidence type="ECO:0000256" key="8">
    <source>
        <dbReference type="ARBA" id="ARBA00022679"/>
    </source>
</evidence>
<dbReference type="HOGENOM" id="CLU_022880_0_0_1"/>
<dbReference type="PANTHER" id="PTHR22749:SF6">
    <property type="entry name" value="RIBOFLAVIN KINASE"/>
    <property type="match status" value="1"/>
</dbReference>
<comment type="pathway">
    <text evidence="2">Cofactor biosynthesis; FMN biosynthesis; FMN from riboflavin (ATP route): step 1/1.</text>
</comment>
<feature type="region of interest" description="Disordered" evidence="14">
    <location>
        <begin position="1"/>
        <end position="33"/>
    </location>
</feature>
<evidence type="ECO:0000256" key="3">
    <source>
        <dbReference type="ARBA" id="ARBA00010108"/>
    </source>
</evidence>
<evidence type="ECO:0000256" key="4">
    <source>
        <dbReference type="ARBA" id="ARBA00012105"/>
    </source>
</evidence>
<dbReference type="GO" id="GO:0008531">
    <property type="term" value="F:riboflavin kinase activity"/>
    <property type="evidence" value="ECO:0007669"/>
    <property type="project" value="UniProtKB-EC"/>
</dbReference>
<comment type="similarity">
    <text evidence="3">Belongs to the flavokinase family.</text>
</comment>
<comment type="function">
    <text evidence="1">Catalyzes the phosphorylation of riboflavin (vitamin B2) to form flavin mononucleotide (FMN) coenzyme.</text>
</comment>
<evidence type="ECO:0000313" key="16">
    <source>
        <dbReference type="EMBL" id="EGS20385.1"/>
    </source>
</evidence>
<dbReference type="Proteomes" id="UP000008066">
    <property type="component" value="Unassembled WGS sequence"/>
</dbReference>
<evidence type="ECO:0000256" key="11">
    <source>
        <dbReference type="ARBA" id="ARBA00022840"/>
    </source>
</evidence>
<dbReference type="Gene3D" id="2.40.30.30">
    <property type="entry name" value="Riboflavin kinase-like"/>
    <property type="match status" value="1"/>
</dbReference>
<dbReference type="EMBL" id="GL988041">
    <property type="protein sequence ID" value="EGS20385.1"/>
    <property type="molecule type" value="Genomic_DNA"/>
</dbReference>
<evidence type="ECO:0000256" key="9">
    <source>
        <dbReference type="ARBA" id="ARBA00022741"/>
    </source>
</evidence>
<dbReference type="GO" id="GO:0009231">
    <property type="term" value="P:riboflavin biosynthetic process"/>
    <property type="evidence" value="ECO:0007669"/>
    <property type="project" value="InterPro"/>
</dbReference>
<dbReference type="GO" id="GO:0009398">
    <property type="term" value="P:FMN biosynthetic process"/>
    <property type="evidence" value="ECO:0007669"/>
    <property type="project" value="UniProtKB-UniPathway"/>
</dbReference>
<keyword evidence="9" id="KW-0547">Nucleotide-binding</keyword>
<evidence type="ECO:0000256" key="14">
    <source>
        <dbReference type="SAM" id="MobiDB-lite"/>
    </source>
</evidence>
<dbReference type="GO" id="GO:0005739">
    <property type="term" value="C:mitochondrion"/>
    <property type="evidence" value="ECO:0007669"/>
    <property type="project" value="TreeGrafter"/>
</dbReference>
<accession>G0S409</accession>
<evidence type="ECO:0000256" key="7">
    <source>
        <dbReference type="ARBA" id="ARBA00022643"/>
    </source>
</evidence>
<evidence type="ECO:0000256" key="6">
    <source>
        <dbReference type="ARBA" id="ARBA00022630"/>
    </source>
</evidence>
<dbReference type="KEGG" id="cthr:CTHT_0022140"/>
<dbReference type="RefSeq" id="XP_006692681.1">
    <property type="nucleotide sequence ID" value="XM_006692618.1"/>
</dbReference>
<dbReference type="STRING" id="759272.G0S409"/>
<dbReference type="UniPathway" id="UPA00276">
    <property type="reaction ID" value="UER00406"/>
</dbReference>
<protein>
    <recommendedName>
        <fullName evidence="5">Riboflavin kinase</fullName>
        <ecNumber evidence="4">2.7.1.26</ecNumber>
    </recommendedName>
    <alternativeName>
        <fullName evidence="12">Flavin mononucleotide kinase 1</fullName>
    </alternativeName>
</protein>
<evidence type="ECO:0000256" key="13">
    <source>
        <dbReference type="ARBA" id="ARBA00047880"/>
    </source>
</evidence>
<dbReference type="Pfam" id="PF01687">
    <property type="entry name" value="Flavokinase"/>
    <property type="match status" value="1"/>
</dbReference>
<evidence type="ECO:0000313" key="17">
    <source>
        <dbReference type="Proteomes" id="UP000008066"/>
    </source>
</evidence>
<evidence type="ECO:0000256" key="1">
    <source>
        <dbReference type="ARBA" id="ARBA00003572"/>
    </source>
</evidence>
<feature type="region of interest" description="Disordered" evidence="14">
    <location>
        <begin position="52"/>
        <end position="207"/>
    </location>
</feature>
<feature type="compositionally biased region" description="Polar residues" evidence="14">
    <location>
        <begin position="167"/>
        <end position="180"/>
    </location>
</feature>
<dbReference type="InterPro" id="IPR023465">
    <property type="entry name" value="Riboflavin_kinase_dom_sf"/>
</dbReference>
<dbReference type="SUPFAM" id="SSF82114">
    <property type="entry name" value="Riboflavin kinase-like"/>
    <property type="match status" value="1"/>
</dbReference>
<sequence length="729" mass="80014">MVAMNDAPSALRIGRKPVGSSNTSNANNWNCQPSGQSIPIGHYISYGVSEQPPPYEQFPIQSYQNASPSYRPQTSHGAYGPDEKPPPLPTRPRVAGDSLRPGTAHSTTSSLRPSIAQGAVHTMRPGTAHSMTPSMRPSSRGEGYLQQQQFHIPPPPPSPNHQLRPQQSLPNLSQAANCPQGQFHRPPVASAATFGPGVTPAPNSNTNTGNGKGFLQNALSEAKHFAGGLIPHPMESTKHYTILRHSPPLIMYRGPKTSVAITIFSSPDHPLPADRKLWLQQRGFTGDSGMKVKSWFNLTDDWLHVTPSTQIAVNQVPAETERAWNRDIEKAAHKLLKEKGKKKAHVPRETHMIRIPEAAEDGYFRVVLCTKGDNPYDPEGAKKGKVLCTSPVFRIASTSMDSSVFRGAPLKALPLEVGVFAASMVASSTIDRFTSPVKEPVQAVIDRVRPGFVAETVGGLVRDELSDMKEEKEIEEYMTWQTAHQEHINRSLERDPQSVEPIGPDTGPEYPFPIKFHGKVVRGTGRSTAELGIPTANLSNIPEEIQYRLRGIYFGWVKIEGYSNPQHQVWHEAIITVTPCPHAKPSVLPKPLVAVHIIQPPIPKGDSLVGTTLTTILMGVLRPAPSPAEALHQTREQKLDQASQDVCLTLISLGGPGRQRGWTAEAAMWRLQELKREMGYVDRAERKMDKIGRKIPIPTVPLHKVGVRDDDGAERDRLLGTGGYWVKRG</sequence>
<dbReference type="GO" id="GO:0005524">
    <property type="term" value="F:ATP binding"/>
    <property type="evidence" value="ECO:0007669"/>
    <property type="project" value="UniProtKB-KW"/>
</dbReference>
<feature type="compositionally biased region" description="Polar residues" evidence="14">
    <location>
        <begin position="59"/>
        <end position="76"/>
    </location>
</feature>
<dbReference type="OMA" id="FQLVLCQ"/>
<feature type="compositionally biased region" description="Polar residues" evidence="14">
    <location>
        <begin position="19"/>
        <end position="33"/>
    </location>
</feature>
<keyword evidence="17" id="KW-1185">Reference proteome</keyword>
<dbReference type="EC" id="2.7.1.26" evidence="4"/>
<keyword evidence="10" id="KW-0418">Kinase</keyword>
<evidence type="ECO:0000256" key="10">
    <source>
        <dbReference type="ARBA" id="ARBA00022777"/>
    </source>
</evidence>
<evidence type="ECO:0000256" key="12">
    <source>
        <dbReference type="ARBA" id="ARBA00029960"/>
    </source>
</evidence>
<dbReference type="InterPro" id="IPR015865">
    <property type="entry name" value="Riboflavin_kinase_bac/euk"/>
</dbReference>
<proteinExistence type="inferred from homology"/>
<name>G0S409_CHATD</name>
<evidence type="ECO:0000256" key="2">
    <source>
        <dbReference type="ARBA" id="ARBA00005201"/>
    </source>
</evidence>
<gene>
    <name evidence="16" type="ORF">CTHT_0022140</name>
</gene>
<dbReference type="AlphaFoldDB" id="G0S409"/>
<dbReference type="eggNOG" id="KOG3110">
    <property type="taxonomic scope" value="Eukaryota"/>
</dbReference>
<keyword evidence="8" id="KW-0808">Transferase</keyword>
<dbReference type="OrthoDB" id="276388at2759"/>
<keyword evidence="7" id="KW-0288">FMN</keyword>
<dbReference type="InterPro" id="IPR023468">
    <property type="entry name" value="Riboflavin_kinase"/>
</dbReference>
<dbReference type="GeneID" id="18256252"/>
<evidence type="ECO:0000259" key="15">
    <source>
        <dbReference type="Pfam" id="PF01687"/>
    </source>
</evidence>
<keyword evidence="11" id="KW-0067">ATP-binding</keyword>